<dbReference type="Proteomes" id="UP000018763">
    <property type="component" value="Chromosome"/>
</dbReference>
<dbReference type="HOGENOM" id="CLU_2718048_0_0_11"/>
<dbReference type="AlphaFoldDB" id="V5XJC1"/>
<dbReference type="EMBL" id="CP006936">
    <property type="protein sequence ID" value="AHC28028.1"/>
    <property type="molecule type" value="Genomic_DNA"/>
</dbReference>
<accession>V5XJC1</accession>
<proteinExistence type="predicted"/>
<name>V5XJC1_MYCNE</name>
<sequence>MALPGGDQAFELVDDGPVLAGTLRQLAGRIIDCNDWADIRLNAQIMDTPEARVQAPNAAATLRELFDRYHPV</sequence>
<evidence type="ECO:0000313" key="2">
    <source>
        <dbReference type="Proteomes" id="UP000018763"/>
    </source>
</evidence>
<gene>
    <name evidence="1" type="ORF">D174_19465</name>
</gene>
<organism evidence="1 2">
    <name type="scientific">Mycolicibacterium neoaurum VKM Ac-1815D</name>
    <dbReference type="NCBI Taxonomy" id="700508"/>
    <lineage>
        <taxon>Bacteria</taxon>
        <taxon>Bacillati</taxon>
        <taxon>Actinomycetota</taxon>
        <taxon>Actinomycetes</taxon>
        <taxon>Mycobacteriales</taxon>
        <taxon>Mycobacteriaceae</taxon>
        <taxon>Mycolicibacterium</taxon>
    </lineage>
</organism>
<protein>
    <submittedName>
        <fullName evidence="1">Uncharacterized protein</fullName>
    </submittedName>
</protein>
<reference evidence="1 2" key="1">
    <citation type="journal article" date="2014" name="Genome Announc.">
        <title>Complete Genome Sequence of Sterol-Transforming Mycobacterium neoaurum Strain VKM Ac-1815D.</title>
        <authorList>
            <person name="Shtratnikova V.Y."/>
            <person name="Bragin E.Y."/>
            <person name="Dovbnya D.V."/>
            <person name="Pekov Y.A."/>
            <person name="Schelkunov M.I."/>
            <person name="Strizhov N."/>
            <person name="Ivashina T.V."/>
            <person name="Ashapkin V.V."/>
            <person name="Donova M.V."/>
        </authorList>
    </citation>
    <scope>NUCLEOTIDE SEQUENCE [LARGE SCALE GENOMIC DNA]</scope>
    <source>
        <strain evidence="1 2">VKM Ac-1815D</strain>
    </source>
</reference>
<dbReference type="KEGG" id="mne:D174_19465"/>
<evidence type="ECO:0000313" key="1">
    <source>
        <dbReference type="EMBL" id="AHC28028.1"/>
    </source>
</evidence>
<keyword evidence="2" id="KW-1185">Reference proteome</keyword>